<protein>
    <submittedName>
        <fullName evidence="1">14225_t:CDS:1</fullName>
    </submittedName>
</protein>
<dbReference type="AlphaFoldDB" id="A0A9N9I3Q8"/>
<dbReference type="EMBL" id="CAJVPP010012866">
    <property type="protein sequence ID" value="CAG8719071.1"/>
    <property type="molecule type" value="Genomic_DNA"/>
</dbReference>
<evidence type="ECO:0000313" key="1">
    <source>
        <dbReference type="EMBL" id="CAG8719071.1"/>
    </source>
</evidence>
<evidence type="ECO:0000313" key="2">
    <source>
        <dbReference type="Proteomes" id="UP000789375"/>
    </source>
</evidence>
<proteinExistence type="predicted"/>
<dbReference type="Proteomes" id="UP000789375">
    <property type="component" value="Unassembled WGS sequence"/>
</dbReference>
<comment type="caution">
    <text evidence="1">The sequence shown here is derived from an EMBL/GenBank/DDBJ whole genome shotgun (WGS) entry which is preliminary data.</text>
</comment>
<reference evidence="1" key="1">
    <citation type="submission" date="2021-06" db="EMBL/GenBank/DDBJ databases">
        <authorList>
            <person name="Kallberg Y."/>
            <person name="Tangrot J."/>
            <person name="Rosling A."/>
        </authorList>
    </citation>
    <scope>NUCLEOTIDE SEQUENCE</scope>
    <source>
        <strain evidence="1">87-6 pot B 2015</strain>
    </source>
</reference>
<sequence>SYRTILKKLRDYGSKHASRIHGGKNLTLQHLKLLLRIALRQKSDRLDAGNNYAMGDTETRLMKNLHKSWIDCVILRSKINDKSYQRSVIELEWDMRYMCERLGLMITMYGLKKKIDYKLEDSELETNFTITEFIPRSIKYRGQEPLSSHLTFETSRGLLHRRLHAEKKKAFDEFTKEYEEREEDWTIYDNDWHDWNDLF</sequence>
<accession>A0A9N9I3Q8</accession>
<gene>
    <name evidence="1" type="ORF">FMOSSE_LOCUS14853</name>
</gene>
<feature type="non-terminal residue" evidence="1">
    <location>
        <position position="199"/>
    </location>
</feature>
<organism evidence="1 2">
    <name type="scientific">Funneliformis mosseae</name>
    <name type="common">Endomycorrhizal fungus</name>
    <name type="synonym">Glomus mosseae</name>
    <dbReference type="NCBI Taxonomy" id="27381"/>
    <lineage>
        <taxon>Eukaryota</taxon>
        <taxon>Fungi</taxon>
        <taxon>Fungi incertae sedis</taxon>
        <taxon>Mucoromycota</taxon>
        <taxon>Glomeromycotina</taxon>
        <taxon>Glomeromycetes</taxon>
        <taxon>Glomerales</taxon>
        <taxon>Glomeraceae</taxon>
        <taxon>Funneliformis</taxon>
    </lineage>
</organism>
<feature type="non-terminal residue" evidence="1">
    <location>
        <position position="1"/>
    </location>
</feature>
<keyword evidence="2" id="KW-1185">Reference proteome</keyword>
<name>A0A9N9I3Q8_FUNMO</name>